<dbReference type="Gene3D" id="3.40.50.200">
    <property type="entry name" value="Peptidase S8/S53 domain"/>
    <property type="match status" value="1"/>
</dbReference>
<organism evidence="1 2">
    <name type="scientific">Podospora pseudopauciseta</name>
    <dbReference type="NCBI Taxonomy" id="2093780"/>
    <lineage>
        <taxon>Eukaryota</taxon>
        <taxon>Fungi</taxon>
        <taxon>Dikarya</taxon>
        <taxon>Ascomycota</taxon>
        <taxon>Pezizomycotina</taxon>
        <taxon>Sordariomycetes</taxon>
        <taxon>Sordariomycetidae</taxon>
        <taxon>Sordariales</taxon>
        <taxon>Podosporaceae</taxon>
        <taxon>Podospora</taxon>
    </lineage>
</organism>
<evidence type="ECO:0008006" key="3">
    <source>
        <dbReference type="Google" id="ProtNLM"/>
    </source>
</evidence>
<gene>
    <name evidence="1" type="ORF">QC763_0000640</name>
</gene>
<name>A0ABR0HVJ1_9PEZI</name>
<comment type="caution">
    <text evidence="1">The sequence shown here is derived from an EMBL/GenBank/DDBJ whole genome shotgun (WGS) entry which is preliminary data.</text>
</comment>
<reference evidence="1 2" key="1">
    <citation type="journal article" date="2023" name="bioRxiv">
        <title>High-quality genome assemblies of four members of thePodospora anserinaspecies complex.</title>
        <authorList>
            <person name="Ament-Velasquez S.L."/>
            <person name="Vogan A.A."/>
            <person name="Wallerman O."/>
            <person name="Hartmann F."/>
            <person name="Gautier V."/>
            <person name="Silar P."/>
            <person name="Giraud T."/>
            <person name="Johannesson H."/>
        </authorList>
    </citation>
    <scope>NUCLEOTIDE SEQUENCE [LARGE SCALE GENOMIC DNA]</scope>
    <source>
        <strain evidence="1 2">CBS 411.78</strain>
    </source>
</reference>
<accession>A0ABR0HVJ1</accession>
<sequence length="355" mass="37767">MAPGRDVMTTGEEDDGVYVSSGNSFAAPTIAGLVAYWRGLPGIKNGWDEELKKPANVKKCLLYIHRPLFPGNRVDGLDESKLGANKHEPKGRGLNNLFAVPFIWSGEYKEKNCLTDPDMHPRCPKGSLADLAPFGTGCDQYTAGPCVEIVPGGLPTNTPGPGAFSDPITFQTGSANVTCAAESPGCGSLCTGFYCGSTATANSSTTLPPDCYGPKNPSHTFNTLTGATTVRETQATSVTNTSTLSVETIISTMVSETVTVEVTSTIPSHPRAVEAFVTILEDGKTVCVFSIFWFPDTEGQNCLEKQINAGGTECRPIGRIASWTDGLSDMEFVSSTGGSEYTCHLFFAQVMEREV</sequence>
<protein>
    <recommendedName>
        <fullName evidence="3">Peptidase S8/S53 domain-containing protein</fullName>
    </recommendedName>
</protein>
<proteinExistence type="predicted"/>
<dbReference type="Proteomes" id="UP001326199">
    <property type="component" value="Unassembled WGS sequence"/>
</dbReference>
<dbReference type="GeneID" id="87924940"/>
<dbReference type="SUPFAM" id="SSF52743">
    <property type="entry name" value="Subtilisin-like"/>
    <property type="match status" value="1"/>
</dbReference>
<evidence type="ECO:0000313" key="1">
    <source>
        <dbReference type="EMBL" id="KAK4672125.1"/>
    </source>
</evidence>
<evidence type="ECO:0000313" key="2">
    <source>
        <dbReference type="Proteomes" id="UP001326199"/>
    </source>
</evidence>
<dbReference type="EMBL" id="JAFFHB010000001">
    <property type="protein sequence ID" value="KAK4672125.1"/>
    <property type="molecule type" value="Genomic_DNA"/>
</dbReference>
<dbReference type="InterPro" id="IPR036852">
    <property type="entry name" value="Peptidase_S8/S53_dom_sf"/>
</dbReference>
<keyword evidence="2" id="KW-1185">Reference proteome</keyword>
<dbReference type="RefSeq" id="XP_062769447.1">
    <property type="nucleotide sequence ID" value="XM_062905030.1"/>
</dbReference>